<dbReference type="InterPro" id="IPR036116">
    <property type="entry name" value="FN3_sf"/>
</dbReference>
<comment type="function">
    <text evidence="15">Neural cell adhesion molecule involved in the dynamics of cell adhesion and in the generation of transmembrane signals at tyrosine kinase receptors. During brain development, critical in multiple processes, including neuronal migration, axonal growth and fasciculation, and synaptogenesis. In the mature brain, plays a role in the dynamics of neuronal structure and function, including synaptic plasticity.</text>
</comment>
<feature type="signal peptide" evidence="19">
    <location>
        <begin position="1"/>
        <end position="28"/>
    </location>
</feature>
<sequence>MSLVSSPSSSSCVLGTLVVILLCSSLQALDLPKDYEFPTTQLFPPSFTEQPPKKYVVYPSDDITLKCEAKKNSRALYTWEKDGEPFEPNDTRVERKPNSGTLTISNFNGNLEFQGTYRCFASNELGTAMSNEVEVITEAMPKWAKETIQPIQAEVGDAVELPCNPPQSAVPPRIFWMNSTLSHIVQDNRVTMGMNGKLYFANVKVTDHHPDYICHAQFIGARTIVQKEPIELKVSLSNAFKDRKPKMMMPPGDVSEYLALKDTPLQLECITEGLPTPNNKWISNTGTMDQRRFHFDEFKKTLRIENVTEEDDGEYECIAENSEGEVRHKYVVIVESAPYWVNRPKDEIRSPGEDVKFTCEVEGKPRPTITWRINGEPITGGPDRKIEGGTLILYNLKTSDTAVVQCEAKNQHGHILENAYIYVVELAPVILTPDRMNYSAVENTNVSLLCKFFGSPNPDTYWYDKDMRSVVSKNNFNILINGTMEITKVTTEDEGPYYCTASNNQGNMTISAYLDVRNGTRIIDPLFPQRVRKGGKATFECTPLFDPRMETKEIIWKKDGKDIMEDDDDDKYFIEDFSLSIANIQEDDQGTYTCVAQSELDAVQKSALLVMIDLPEPPYDLELSDPQDKSVILTWTPGEDNNSPIDEFIIEFEEDSFEPGIWHELTRVDGDENSARLILSPYVNYQFRVIAVNELGPSNGSSPSDRMKTPEAAPTRNPIDVRGEGTEPTNIRITWKPMKGIDWNGPGFAYIVRWRPQNQNEDWRETTVTENVLFVEDTKTFVPYDIKVQSVNDLGKGPEPKVVTGHSGEDFPTIIPENIGLEAMNDSTIKVAWLPVQKEGLNGRLKGFVVRYVAQNEKHKNKLNVHGNVSHTSIYGLKPFTNYSVTVHVLNGKGEGAGSETRIIRTEEGVPSPPTGLRVERLSDSSLALFWGPPEHPNGILTGYKISHHLVSKDHTDSFLLQTINDPAQQNWTFHNMSTKDTYKFYVYAKNSARESLPAEIVGSTLKELGEKDGRS</sequence>
<dbReference type="Pfam" id="PF00041">
    <property type="entry name" value="fn3"/>
    <property type="match status" value="4"/>
</dbReference>
<comment type="similarity">
    <text evidence="3">Belongs to the immunoglobulin superfamily. L1/neurofascin/NgCAM family.</text>
</comment>
<feature type="compositionally biased region" description="Basic and acidic residues" evidence="18">
    <location>
        <begin position="81"/>
        <end position="97"/>
    </location>
</feature>
<feature type="domain" description="Fibronectin type-III" evidence="21">
    <location>
        <begin position="815"/>
        <end position="909"/>
    </location>
</feature>
<feature type="domain" description="Ig-like" evidence="20">
    <location>
        <begin position="141"/>
        <end position="231"/>
    </location>
</feature>
<dbReference type="InterPro" id="IPR007110">
    <property type="entry name" value="Ig-like_dom"/>
</dbReference>
<comment type="subunit">
    <text evidence="16">Interacts with SHTN1; the interaction occurs in axonal growth cones. Interacts with isoform 2 of BSG.</text>
</comment>
<feature type="region of interest" description="Disordered" evidence="18">
    <location>
        <begin position="696"/>
        <end position="726"/>
    </location>
</feature>
<dbReference type="CDD" id="cd00096">
    <property type="entry name" value="Ig"/>
    <property type="match status" value="1"/>
</dbReference>
<dbReference type="FunFam" id="2.60.40.10:FF:000078">
    <property type="entry name" value="Neuronal cell adhesion molecule"/>
    <property type="match status" value="1"/>
</dbReference>
<dbReference type="FunFam" id="2.60.40.10:FF:000057">
    <property type="entry name" value="neural cell adhesion molecule L1"/>
    <property type="match status" value="1"/>
</dbReference>
<keyword evidence="13" id="KW-0966">Cell projection</keyword>
<dbReference type="PANTHER" id="PTHR44170">
    <property type="entry name" value="PROTEIN SIDEKICK"/>
    <property type="match status" value="1"/>
</dbReference>
<evidence type="ECO:0000256" key="3">
    <source>
        <dbReference type="ARBA" id="ARBA00008588"/>
    </source>
</evidence>
<feature type="domain" description="Fibronectin type-III" evidence="21">
    <location>
        <begin position="714"/>
        <end position="810"/>
    </location>
</feature>
<comment type="subcellular location">
    <subcellularLocation>
        <location evidence="1">Cell membrane</location>
        <topology evidence="1">Single-pass type I membrane protein</topology>
    </subcellularLocation>
    <subcellularLocation>
        <location evidence="2">Cell projection</location>
        <location evidence="2">Growth cone</location>
    </subcellularLocation>
</comment>
<dbReference type="Proteomes" id="UP000824782">
    <property type="component" value="Unassembled WGS sequence"/>
</dbReference>
<organism evidence="22 23">
    <name type="scientific">Engystomops pustulosus</name>
    <name type="common">Tungara frog</name>
    <name type="synonym">Physalaemus pustulosus</name>
    <dbReference type="NCBI Taxonomy" id="76066"/>
    <lineage>
        <taxon>Eukaryota</taxon>
        <taxon>Metazoa</taxon>
        <taxon>Chordata</taxon>
        <taxon>Craniata</taxon>
        <taxon>Vertebrata</taxon>
        <taxon>Euteleostomi</taxon>
        <taxon>Amphibia</taxon>
        <taxon>Batrachia</taxon>
        <taxon>Anura</taxon>
        <taxon>Neobatrachia</taxon>
        <taxon>Hyloidea</taxon>
        <taxon>Leptodactylidae</taxon>
        <taxon>Leiuperinae</taxon>
        <taxon>Engystomops</taxon>
    </lineage>
</organism>
<evidence type="ECO:0000256" key="19">
    <source>
        <dbReference type="SAM" id="SignalP"/>
    </source>
</evidence>
<comment type="caution">
    <text evidence="22">The sequence shown here is derived from an EMBL/GenBank/DDBJ whole genome shotgun (WGS) entry which is preliminary data.</text>
</comment>
<dbReference type="GO" id="GO:0009986">
    <property type="term" value="C:cell surface"/>
    <property type="evidence" value="ECO:0007669"/>
    <property type="project" value="UniProtKB-ARBA"/>
</dbReference>
<dbReference type="CDD" id="cd00063">
    <property type="entry name" value="FN3"/>
    <property type="match status" value="4"/>
</dbReference>
<evidence type="ECO:0000256" key="5">
    <source>
        <dbReference type="ARBA" id="ARBA00022692"/>
    </source>
</evidence>
<feature type="chain" id="PRO_5043507454" description="Neural cell adhesion molecule L1" evidence="19">
    <location>
        <begin position="29"/>
        <end position="1016"/>
    </location>
</feature>
<dbReference type="GO" id="GO:0030426">
    <property type="term" value="C:growth cone"/>
    <property type="evidence" value="ECO:0007669"/>
    <property type="project" value="UniProtKB-SubCell"/>
</dbReference>
<keyword evidence="11" id="KW-1015">Disulfide bond</keyword>
<dbReference type="GO" id="GO:0007420">
    <property type="term" value="P:brain development"/>
    <property type="evidence" value="ECO:0007669"/>
    <property type="project" value="TreeGrafter"/>
</dbReference>
<dbReference type="SUPFAM" id="SSF49265">
    <property type="entry name" value="Fibronectin type III"/>
    <property type="match status" value="2"/>
</dbReference>
<dbReference type="SMART" id="SM00060">
    <property type="entry name" value="FN3"/>
    <property type="match status" value="4"/>
</dbReference>
<gene>
    <name evidence="22" type="ORF">GDO81_003767</name>
</gene>
<name>A0AAV7A0Q2_ENGPU</name>
<evidence type="ECO:0000256" key="16">
    <source>
        <dbReference type="ARBA" id="ARBA00063896"/>
    </source>
</evidence>
<evidence type="ECO:0000256" key="6">
    <source>
        <dbReference type="ARBA" id="ARBA00022729"/>
    </source>
</evidence>
<dbReference type="GO" id="GO:0098632">
    <property type="term" value="F:cell-cell adhesion mediator activity"/>
    <property type="evidence" value="ECO:0007669"/>
    <property type="project" value="TreeGrafter"/>
</dbReference>
<evidence type="ECO:0000256" key="12">
    <source>
        <dbReference type="ARBA" id="ARBA00023180"/>
    </source>
</evidence>
<dbReference type="PANTHER" id="PTHR44170:SF44">
    <property type="entry name" value="L1 CELL ADHESION MOLECULE"/>
    <property type="match status" value="1"/>
</dbReference>
<dbReference type="Pfam" id="PF07679">
    <property type="entry name" value="I-set"/>
    <property type="match status" value="2"/>
</dbReference>
<keyword evidence="7" id="KW-0677">Repeat</keyword>
<dbReference type="GO" id="GO:0007411">
    <property type="term" value="P:axon guidance"/>
    <property type="evidence" value="ECO:0007669"/>
    <property type="project" value="TreeGrafter"/>
</dbReference>
<keyword evidence="6 19" id="KW-0732">Signal</keyword>
<evidence type="ECO:0000256" key="15">
    <source>
        <dbReference type="ARBA" id="ARBA00060042"/>
    </source>
</evidence>
<evidence type="ECO:0000259" key="20">
    <source>
        <dbReference type="PROSITE" id="PS50835"/>
    </source>
</evidence>
<proteinExistence type="inferred from homology"/>
<feature type="domain" description="Ig-like" evidence="20">
    <location>
        <begin position="520"/>
        <end position="610"/>
    </location>
</feature>
<dbReference type="SMART" id="SM00409">
    <property type="entry name" value="IG"/>
    <property type="match status" value="6"/>
</dbReference>
<dbReference type="InterPro" id="IPR036179">
    <property type="entry name" value="Ig-like_dom_sf"/>
</dbReference>
<keyword evidence="10" id="KW-0472">Membrane</keyword>
<feature type="domain" description="Fibronectin type-III" evidence="21">
    <location>
        <begin position="617"/>
        <end position="712"/>
    </location>
</feature>
<dbReference type="EMBL" id="WNYA01000010">
    <property type="protein sequence ID" value="KAG8554335.1"/>
    <property type="molecule type" value="Genomic_DNA"/>
</dbReference>
<evidence type="ECO:0000256" key="8">
    <source>
        <dbReference type="ARBA" id="ARBA00022889"/>
    </source>
</evidence>
<dbReference type="SMART" id="SM00408">
    <property type="entry name" value="IGc2"/>
    <property type="match status" value="5"/>
</dbReference>
<feature type="domain" description="Ig-like" evidence="20">
    <location>
        <begin position="338"/>
        <end position="422"/>
    </location>
</feature>
<evidence type="ECO:0000313" key="22">
    <source>
        <dbReference type="EMBL" id="KAG8554335.1"/>
    </source>
</evidence>
<dbReference type="PROSITE" id="PS50835">
    <property type="entry name" value="IG_LIKE"/>
    <property type="match status" value="6"/>
</dbReference>
<evidence type="ECO:0000256" key="18">
    <source>
        <dbReference type="SAM" id="MobiDB-lite"/>
    </source>
</evidence>
<keyword evidence="5" id="KW-0812">Transmembrane</keyword>
<evidence type="ECO:0000256" key="9">
    <source>
        <dbReference type="ARBA" id="ARBA00022989"/>
    </source>
</evidence>
<dbReference type="InterPro" id="IPR003598">
    <property type="entry name" value="Ig_sub2"/>
</dbReference>
<evidence type="ECO:0000256" key="13">
    <source>
        <dbReference type="ARBA" id="ARBA00023273"/>
    </source>
</evidence>
<dbReference type="FunFam" id="2.60.40.10:FF:000367">
    <property type="entry name" value="Neural cell adhesion molecule L1-like protein"/>
    <property type="match status" value="1"/>
</dbReference>
<reference evidence="22" key="1">
    <citation type="thesis" date="2020" institute="ProQuest LLC" country="789 East Eisenhower Parkway, Ann Arbor, MI, USA">
        <title>Comparative Genomics and Chromosome Evolution.</title>
        <authorList>
            <person name="Mudd A.B."/>
        </authorList>
    </citation>
    <scope>NUCLEOTIDE SEQUENCE</scope>
    <source>
        <strain evidence="22">237g6f4</strain>
        <tissue evidence="22">Blood</tissue>
    </source>
</reference>
<keyword evidence="9" id="KW-1133">Transmembrane helix</keyword>
<keyword evidence="23" id="KW-1185">Reference proteome</keyword>
<dbReference type="InterPro" id="IPR013098">
    <property type="entry name" value="Ig_I-set"/>
</dbReference>
<dbReference type="AlphaFoldDB" id="A0AAV7A0Q2"/>
<dbReference type="Pfam" id="PF13927">
    <property type="entry name" value="Ig_3"/>
    <property type="match status" value="3"/>
</dbReference>
<keyword evidence="8" id="KW-0130">Cell adhesion</keyword>
<evidence type="ECO:0000256" key="2">
    <source>
        <dbReference type="ARBA" id="ARBA00004624"/>
    </source>
</evidence>
<keyword evidence="4" id="KW-1003">Cell membrane</keyword>
<dbReference type="SUPFAM" id="SSF48726">
    <property type="entry name" value="Immunoglobulin"/>
    <property type="match status" value="6"/>
</dbReference>
<keyword evidence="12" id="KW-0325">Glycoprotein</keyword>
<dbReference type="FunFam" id="2.60.40.10:FF:000028">
    <property type="entry name" value="Neuronal cell adhesion molecule"/>
    <property type="match status" value="1"/>
</dbReference>
<evidence type="ECO:0000313" key="23">
    <source>
        <dbReference type="Proteomes" id="UP000824782"/>
    </source>
</evidence>
<evidence type="ECO:0000256" key="14">
    <source>
        <dbReference type="ARBA" id="ARBA00023319"/>
    </source>
</evidence>
<dbReference type="GO" id="GO:0005886">
    <property type="term" value="C:plasma membrane"/>
    <property type="evidence" value="ECO:0007669"/>
    <property type="project" value="UniProtKB-SubCell"/>
</dbReference>
<dbReference type="InterPro" id="IPR003599">
    <property type="entry name" value="Ig_sub"/>
</dbReference>
<dbReference type="FunFam" id="2.60.40.10:FF:000038">
    <property type="entry name" value="Neuronal cell adhesion molecule"/>
    <property type="match status" value="1"/>
</dbReference>
<dbReference type="Gene3D" id="2.60.40.10">
    <property type="entry name" value="Immunoglobulins"/>
    <property type="match status" value="10"/>
</dbReference>
<evidence type="ECO:0000259" key="21">
    <source>
        <dbReference type="PROSITE" id="PS50853"/>
    </source>
</evidence>
<feature type="region of interest" description="Disordered" evidence="18">
    <location>
        <begin position="81"/>
        <end position="100"/>
    </location>
</feature>
<dbReference type="InterPro" id="IPR013783">
    <property type="entry name" value="Ig-like_fold"/>
</dbReference>
<evidence type="ECO:0000256" key="10">
    <source>
        <dbReference type="ARBA" id="ARBA00023136"/>
    </source>
</evidence>
<dbReference type="InterPro" id="IPR003961">
    <property type="entry name" value="FN3_dom"/>
</dbReference>
<evidence type="ECO:0000256" key="4">
    <source>
        <dbReference type="ARBA" id="ARBA00022475"/>
    </source>
</evidence>
<evidence type="ECO:0000256" key="7">
    <source>
        <dbReference type="ARBA" id="ARBA00022737"/>
    </source>
</evidence>
<feature type="domain" description="Ig-like" evidence="20">
    <location>
        <begin position="428"/>
        <end position="515"/>
    </location>
</feature>
<evidence type="ECO:0000256" key="17">
    <source>
        <dbReference type="ARBA" id="ARBA00074488"/>
    </source>
</evidence>
<evidence type="ECO:0000256" key="1">
    <source>
        <dbReference type="ARBA" id="ARBA00004251"/>
    </source>
</evidence>
<evidence type="ECO:0000256" key="11">
    <source>
        <dbReference type="ARBA" id="ARBA00023157"/>
    </source>
</evidence>
<keyword evidence="14" id="KW-0393">Immunoglobulin domain</keyword>
<dbReference type="FunFam" id="2.60.40.10:FF:000347">
    <property type="entry name" value="Neuronal cell adhesion molecule"/>
    <property type="match status" value="1"/>
</dbReference>
<dbReference type="FunFam" id="2.60.40.10:FF:000005">
    <property type="entry name" value="Neuronal cell adhesion molecule"/>
    <property type="match status" value="1"/>
</dbReference>
<protein>
    <recommendedName>
        <fullName evidence="17">Neural cell adhesion molecule L1</fullName>
    </recommendedName>
</protein>
<feature type="domain" description="Ig-like" evidence="20">
    <location>
        <begin position="45"/>
        <end position="137"/>
    </location>
</feature>
<feature type="domain" description="Ig-like" evidence="20">
    <location>
        <begin position="245"/>
        <end position="332"/>
    </location>
</feature>
<dbReference type="PROSITE" id="PS50853">
    <property type="entry name" value="FN3"/>
    <property type="match status" value="4"/>
</dbReference>
<accession>A0AAV7A0Q2</accession>
<feature type="domain" description="Fibronectin type-III" evidence="21">
    <location>
        <begin position="913"/>
        <end position="1009"/>
    </location>
</feature>